<feature type="compositionally biased region" description="Low complexity" evidence="1">
    <location>
        <begin position="362"/>
        <end position="375"/>
    </location>
</feature>
<feature type="region of interest" description="Disordered" evidence="1">
    <location>
        <begin position="200"/>
        <end position="268"/>
    </location>
</feature>
<feature type="compositionally biased region" description="Polar residues" evidence="1">
    <location>
        <begin position="284"/>
        <end position="310"/>
    </location>
</feature>
<feature type="compositionally biased region" description="Low complexity" evidence="1">
    <location>
        <begin position="147"/>
        <end position="167"/>
    </location>
</feature>
<feature type="compositionally biased region" description="Acidic residues" evidence="1">
    <location>
        <begin position="235"/>
        <end position="244"/>
    </location>
</feature>
<keyword evidence="3" id="KW-1185">Reference proteome</keyword>
<dbReference type="AlphaFoldDB" id="A0AAN6JQV1"/>
<feature type="compositionally biased region" description="Polar residues" evidence="1">
    <location>
        <begin position="168"/>
        <end position="178"/>
    </location>
</feature>
<sequence>MLAGSEARRRAGTTGGGGTAASVVSASTTTASSSLTSAFASLSPQDIAFFDHLILHSLPRTASDFASLKQVYDHSGSPDSPIRWDTLLRLVHVRGRTWAERWEAVRLALGLSPHSSSEDSESSTSTTTDRRRQGSSYNRNHIHDQHSQSAGSNADSDSSSSHQQQQHRTPTAQLSSRQRTLQALTARAGSLAQGARAAATASAIGSPVSRSTVNTPRPTRPTPLTKQATVADAPTDSDSEDDLFASDGQPPRGAARIAELSRSRSTSGKAVLADLIRAIQSISMDQSNTSSPSHSQPQVATRSPLTSTRQVDMLTSRMAPTTTRQRREPPSLRASHAELSFSREYEHLSHASSPTLLPPSSPATATAAAAAPSTPRSRQPLSQATHRPQQSQQQQLKQHIATVVQRARAERDRIRHSASPSSAHARLLLSPAEADAETPEDPVLVQAATQFHARTLALKAFSWWITLTRRSHARTAHITRIRNDLLLRRALAHWIHRALYTREIEERAVQIDQIRVLVGAWNTWLDQVRVRVEDKKESERSRLRAAFSLIVERRMGRSKKHFLDRWKRACQTRLADSVRKEHLLRGALALWTLAASKMAALHLAEQDWEQGWGAHQKRQGWKMWRLKVLERQEWERRKTERRRIELEDAFNYWKRAA</sequence>
<feature type="region of interest" description="Disordered" evidence="1">
    <location>
        <begin position="1"/>
        <end position="22"/>
    </location>
</feature>
<comment type="caution">
    <text evidence="2">The sequence shown here is derived from an EMBL/GenBank/DDBJ whole genome shotgun (WGS) entry which is preliminary data.</text>
</comment>
<protein>
    <recommendedName>
        <fullName evidence="4">Sfi1 spindle body domain-containing protein</fullName>
    </recommendedName>
</protein>
<feature type="region of interest" description="Disordered" evidence="1">
    <location>
        <begin position="111"/>
        <end position="178"/>
    </location>
</feature>
<proteinExistence type="predicted"/>
<feature type="region of interest" description="Disordered" evidence="1">
    <location>
        <begin position="284"/>
        <end position="334"/>
    </location>
</feature>
<gene>
    <name evidence="2" type="ORF">OC846_004746</name>
</gene>
<dbReference type="Proteomes" id="UP001176517">
    <property type="component" value="Unassembled WGS sequence"/>
</dbReference>
<evidence type="ECO:0000313" key="2">
    <source>
        <dbReference type="EMBL" id="KAK0547707.1"/>
    </source>
</evidence>
<organism evidence="2 3">
    <name type="scientific">Tilletia horrida</name>
    <dbReference type="NCBI Taxonomy" id="155126"/>
    <lineage>
        <taxon>Eukaryota</taxon>
        <taxon>Fungi</taxon>
        <taxon>Dikarya</taxon>
        <taxon>Basidiomycota</taxon>
        <taxon>Ustilaginomycotina</taxon>
        <taxon>Exobasidiomycetes</taxon>
        <taxon>Tilletiales</taxon>
        <taxon>Tilletiaceae</taxon>
        <taxon>Tilletia</taxon>
    </lineage>
</organism>
<evidence type="ECO:0000313" key="3">
    <source>
        <dbReference type="Proteomes" id="UP001176517"/>
    </source>
</evidence>
<evidence type="ECO:0008006" key="4">
    <source>
        <dbReference type="Google" id="ProtNLM"/>
    </source>
</evidence>
<accession>A0AAN6JQV1</accession>
<dbReference type="EMBL" id="JAPDMZ010000154">
    <property type="protein sequence ID" value="KAK0547707.1"/>
    <property type="molecule type" value="Genomic_DNA"/>
</dbReference>
<feature type="compositionally biased region" description="Low complexity" evidence="1">
    <location>
        <begin position="383"/>
        <end position="398"/>
    </location>
</feature>
<evidence type="ECO:0000256" key="1">
    <source>
        <dbReference type="SAM" id="MobiDB-lite"/>
    </source>
</evidence>
<reference evidence="2" key="1">
    <citation type="journal article" date="2023" name="PhytoFront">
        <title>Draft Genome Resources of Seven Strains of Tilletia horrida, Causal Agent of Kernel Smut of Rice.</title>
        <authorList>
            <person name="Khanal S."/>
            <person name="Antony Babu S."/>
            <person name="Zhou X.G."/>
        </authorList>
    </citation>
    <scope>NUCLEOTIDE SEQUENCE</scope>
    <source>
        <strain evidence="2">TX6</strain>
    </source>
</reference>
<feature type="region of interest" description="Disordered" evidence="1">
    <location>
        <begin position="346"/>
        <end position="425"/>
    </location>
</feature>
<name>A0AAN6JQV1_9BASI</name>